<dbReference type="SUPFAM" id="SSF47240">
    <property type="entry name" value="Ferritin-like"/>
    <property type="match status" value="1"/>
</dbReference>
<dbReference type="EMBL" id="AP019791">
    <property type="protein sequence ID" value="BBL79237.1"/>
    <property type="molecule type" value="Genomic_DNA"/>
</dbReference>
<dbReference type="RefSeq" id="WP_143527272.1">
    <property type="nucleotide sequence ID" value="NZ_AP019791.1"/>
</dbReference>
<reference evidence="1" key="1">
    <citation type="journal article" date="2019" name="Microbiol. Resour. Announc.">
        <title>Complete Genome Sequence of Rubrobacter xylanophilus Strain AA3-22, Isolated from Arima Onsen in Japan.</title>
        <authorList>
            <person name="Tomariguchi N."/>
            <person name="Miyazaki K."/>
        </authorList>
    </citation>
    <scope>NUCLEOTIDE SEQUENCE [LARGE SCALE GENOMIC DNA]</scope>
    <source>
        <strain evidence="1">AA3-22</strain>
    </source>
</reference>
<proteinExistence type="predicted"/>
<dbReference type="InterPro" id="IPR009078">
    <property type="entry name" value="Ferritin-like_SF"/>
</dbReference>
<dbReference type="GO" id="GO:0005829">
    <property type="term" value="C:cytosol"/>
    <property type="evidence" value="ECO:0007669"/>
    <property type="project" value="TreeGrafter"/>
</dbReference>
<name>A0A510HLE6_9ACTN</name>
<dbReference type="Gene3D" id="1.20.1260.10">
    <property type="match status" value="1"/>
</dbReference>
<dbReference type="InterPro" id="IPR007814">
    <property type="entry name" value="PaaA_PaaC"/>
</dbReference>
<dbReference type="OrthoDB" id="9789947at2"/>
<dbReference type="AlphaFoldDB" id="A0A510HLE6"/>
<dbReference type="Pfam" id="PF05138">
    <property type="entry name" value="PaaA_PaaC"/>
    <property type="match status" value="1"/>
</dbReference>
<organism evidence="1 2">
    <name type="scientific">Rubrobacter xylanophilus</name>
    <dbReference type="NCBI Taxonomy" id="49319"/>
    <lineage>
        <taxon>Bacteria</taxon>
        <taxon>Bacillati</taxon>
        <taxon>Actinomycetota</taxon>
        <taxon>Rubrobacteria</taxon>
        <taxon>Rubrobacterales</taxon>
        <taxon>Rubrobacteraceae</taxon>
        <taxon>Rubrobacter</taxon>
    </lineage>
</organism>
<evidence type="ECO:0000313" key="2">
    <source>
        <dbReference type="Proteomes" id="UP000318065"/>
    </source>
</evidence>
<keyword evidence="2" id="KW-1185">Reference proteome</keyword>
<protein>
    <recommendedName>
        <fullName evidence="3">Phenylacetic acid catabolic</fullName>
    </recommendedName>
</protein>
<dbReference type="InterPro" id="IPR012347">
    <property type="entry name" value="Ferritin-like"/>
</dbReference>
<evidence type="ECO:0000313" key="1">
    <source>
        <dbReference type="EMBL" id="BBL79237.1"/>
    </source>
</evidence>
<dbReference type="PANTHER" id="PTHR30458">
    <property type="entry name" value="PHENYLACETIC ACID DEGRADATION PROTEIN PAA"/>
    <property type="match status" value="1"/>
</dbReference>
<dbReference type="GO" id="GO:0010124">
    <property type="term" value="P:phenylacetate catabolic process"/>
    <property type="evidence" value="ECO:0007669"/>
    <property type="project" value="InterPro"/>
</dbReference>
<dbReference type="InterPro" id="IPR052703">
    <property type="entry name" value="Aromatic_CoA_ox/epox"/>
</dbReference>
<dbReference type="PANTHER" id="PTHR30458:SF0">
    <property type="entry name" value="1,2-PHENYLACETYL-COA EPOXIDASE, SUBUNIT C"/>
    <property type="match status" value="1"/>
</dbReference>
<evidence type="ECO:0008006" key="3">
    <source>
        <dbReference type="Google" id="ProtNLM"/>
    </source>
</evidence>
<gene>
    <name evidence="1" type="ORF">RxyAA322_10910</name>
</gene>
<sequence>MNERFEGTEEVAPARSSLGEFSVGDDEALAALVNIIAVLADNEYFLGRRVSEWADAAPLLETSVACAAIAQDKLGHSRALYPLLEELPWPNPPAGLRDETDRRRRYCVSFLDEPFPSWSHVVAALALVSPGVDVVLGAVSGSRYEALARRARRILEEERLTATYAEGLVRQLCGVGRGRERLQERVDELLPEMLLWFGPEGEGGIEALRREGLVSMGNEQMRQEYLSRVVPPLEEAGVRLPVRWEEGEKRWEYGELPWERWNRLQRRLEEKGERTVW</sequence>
<accession>A0A510HLE6</accession>
<dbReference type="Proteomes" id="UP000318065">
    <property type="component" value="Chromosome"/>
</dbReference>